<dbReference type="PANTHER" id="PTHR30413:SF10">
    <property type="entry name" value="CAPSULE POLYSACCHARIDE EXPORT INNER-MEMBRANE PROTEIN CTRC"/>
    <property type="match status" value="1"/>
</dbReference>
<organism evidence="13 14">
    <name type="scientific">Acinetobacter kookii</name>
    <dbReference type="NCBI Taxonomy" id="1226327"/>
    <lineage>
        <taxon>Bacteria</taxon>
        <taxon>Pseudomonadati</taxon>
        <taxon>Pseudomonadota</taxon>
        <taxon>Gammaproteobacteria</taxon>
        <taxon>Moraxellales</taxon>
        <taxon>Moraxellaceae</taxon>
        <taxon>Acinetobacter</taxon>
    </lineage>
</organism>
<accession>A0A1G6MXL7</accession>
<dbReference type="Proteomes" id="UP000243468">
    <property type="component" value="Unassembled WGS sequence"/>
</dbReference>
<evidence type="ECO:0000256" key="7">
    <source>
        <dbReference type="ARBA" id="ARBA00022903"/>
    </source>
</evidence>
<dbReference type="OrthoDB" id="9786910at2"/>
<keyword evidence="14" id="KW-1185">Reference proteome</keyword>
<keyword evidence="7" id="KW-0972">Capsule biogenesis/degradation</keyword>
<dbReference type="PROSITE" id="PS51012">
    <property type="entry name" value="ABC_TM2"/>
    <property type="match status" value="1"/>
</dbReference>
<reference evidence="14" key="1">
    <citation type="submission" date="2016-09" db="EMBL/GenBank/DDBJ databases">
        <authorList>
            <person name="Varghese N."/>
            <person name="Submissions S."/>
        </authorList>
    </citation>
    <scope>NUCLEOTIDE SEQUENCE [LARGE SCALE GENOMIC DNA]</scope>
    <source>
        <strain evidence="14">ANC 4667</strain>
    </source>
</reference>
<proteinExistence type="inferred from homology"/>
<comment type="similarity">
    <text evidence="2 11">Belongs to the ABC-2 integral membrane protein family.</text>
</comment>
<evidence type="ECO:0000256" key="4">
    <source>
        <dbReference type="ARBA" id="ARBA00022475"/>
    </source>
</evidence>
<protein>
    <recommendedName>
        <fullName evidence="11">Transport permease protein</fullName>
    </recommendedName>
</protein>
<name>A0A1G6MXL7_9GAMM</name>
<dbReference type="STRING" id="1226327.SAMN05421732_10922"/>
<feature type="transmembrane region" description="Helical" evidence="11">
    <location>
        <begin position="12"/>
        <end position="29"/>
    </location>
</feature>
<feature type="transmembrane region" description="Helical" evidence="11">
    <location>
        <begin position="157"/>
        <end position="178"/>
    </location>
</feature>
<feature type="domain" description="ABC transmembrane type-2" evidence="12">
    <location>
        <begin position="42"/>
        <end position="267"/>
    </location>
</feature>
<dbReference type="RefSeq" id="WP_092820271.1">
    <property type="nucleotide sequence ID" value="NZ_BAABKJ010000014.1"/>
</dbReference>
<evidence type="ECO:0000256" key="3">
    <source>
        <dbReference type="ARBA" id="ARBA00022448"/>
    </source>
</evidence>
<feature type="transmembrane region" description="Helical" evidence="11">
    <location>
        <begin position="246"/>
        <end position="264"/>
    </location>
</feature>
<comment type="subcellular location">
    <subcellularLocation>
        <location evidence="11">Cell inner membrane</location>
        <topology evidence="11">Multi-pass membrane protein</topology>
    </subcellularLocation>
    <subcellularLocation>
        <location evidence="1">Cell membrane</location>
        <topology evidence="1">Multi-pass membrane protein</topology>
    </subcellularLocation>
</comment>
<evidence type="ECO:0000256" key="2">
    <source>
        <dbReference type="ARBA" id="ARBA00007783"/>
    </source>
</evidence>
<evidence type="ECO:0000256" key="8">
    <source>
        <dbReference type="ARBA" id="ARBA00022989"/>
    </source>
</evidence>
<keyword evidence="3 11" id="KW-0813">Transport</keyword>
<evidence type="ECO:0000256" key="5">
    <source>
        <dbReference type="ARBA" id="ARBA00022597"/>
    </source>
</evidence>
<sequence length="275" mass="31607">MNPHASPSSSLLALIRTVIINKNLIWSLIKREVVARYRGSIFGLLWSFFNPILMLVVYTFVFSVVFKAKWLGGSDSKTEFALILFSGLMIFNLFAECINRSPNLILSNVNYVKKVIFPLEVLPIVALGSAIFHFLISFFVWIIFYIIFMGIPHIEIFLFPFVLLPLIMLVLGFSWLLASIGVFLRDVSQIVGVFTTLLMFLTTIFYPITALPEAYQSLMQLNPLTLIIEQARDVLIWGKGINWIEWLIQVVWTSMFAWSGFLWFQKTRRGFADVI</sequence>
<dbReference type="InterPro" id="IPR013525">
    <property type="entry name" value="ABC2_TM"/>
</dbReference>
<dbReference type="EMBL" id="FMYO01000009">
    <property type="protein sequence ID" value="SDC59984.1"/>
    <property type="molecule type" value="Genomic_DNA"/>
</dbReference>
<keyword evidence="10 11" id="KW-0472">Membrane</keyword>
<keyword evidence="6 11" id="KW-0812">Transmembrane</keyword>
<keyword evidence="9" id="KW-0625">Polysaccharide transport</keyword>
<evidence type="ECO:0000259" key="12">
    <source>
        <dbReference type="PROSITE" id="PS51012"/>
    </source>
</evidence>
<dbReference type="GO" id="GO:0140359">
    <property type="term" value="F:ABC-type transporter activity"/>
    <property type="evidence" value="ECO:0007669"/>
    <property type="project" value="InterPro"/>
</dbReference>
<dbReference type="PANTHER" id="PTHR30413">
    <property type="entry name" value="INNER MEMBRANE TRANSPORT PERMEASE"/>
    <property type="match status" value="1"/>
</dbReference>
<keyword evidence="5" id="KW-0762">Sugar transport</keyword>
<feature type="transmembrane region" description="Helical" evidence="11">
    <location>
        <begin position="41"/>
        <end position="68"/>
    </location>
</feature>
<evidence type="ECO:0000256" key="9">
    <source>
        <dbReference type="ARBA" id="ARBA00023047"/>
    </source>
</evidence>
<evidence type="ECO:0000256" key="1">
    <source>
        <dbReference type="ARBA" id="ARBA00004651"/>
    </source>
</evidence>
<dbReference type="PRINTS" id="PR00164">
    <property type="entry name" value="ABC2TRNSPORT"/>
</dbReference>
<evidence type="ECO:0000313" key="14">
    <source>
        <dbReference type="Proteomes" id="UP000243468"/>
    </source>
</evidence>
<dbReference type="GO" id="GO:0043190">
    <property type="term" value="C:ATP-binding cassette (ABC) transporter complex"/>
    <property type="evidence" value="ECO:0007669"/>
    <property type="project" value="InterPro"/>
</dbReference>
<dbReference type="InterPro" id="IPR000412">
    <property type="entry name" value="ABC_2_transport"/>
</dbReference>
<evidence type="ECO:0000256" key="11">
    <source>
        <dbReference type="RuleBase" id="RU361157"/>
    </source>
</evidence>
<dbReference type="PIRSF" id="PIRSF006648">
    <property type="entry name" value="DrrB"/>
    <property type="match status" value="1"/>
</dbReference>
<dbReference type="InterPro" id="IPR047817">
    <property type="entry name" value="ABC2_TM_bact-type"/>
</dbReference>
<keyword evidence="4 11" id="KW-1003">Cell membrane</keyword>
<feature type="transmembrane region" description="Helical" evidence="11">
    <location>
        <begin position="190"/>
        <end position="209"/>
    </location>
</feature>
<dbReference type="GO" id="GO:0015920">
    <property type="term" value="P:lipopolysaccharide transport"/>
    <property type="evidence" value="ECO:0007669"/>
    <property type="project" value="TreeGrafter"/>
</dbReference>
<dbReference type="AlphaFoldDB" id="A0A1G6MXL7"/>
<dbReference type="GO" id="GO:0015774">
    <property type="term" value="P:polysaccharide transport"/>
    <property type="evidence" value="ECO:0007669"/>
    <property type="project" value="UniProtKB-KW"/>
</dbReference>
<feature type="transmembrane region" description="Helical" evidence="11">
    <location>
        <begin position="80"/>
        <end position="98"/>
    </location>
</feature>
<gene>
    <name evidence="13" type="ORF">SAMN05421732_10922</name>
</gene>
<keyword evidence="8 11" id="KW-1133">Transmembrane helix</keyword>
<evidence type="ECO:0000313" key="13">
    <source>
        <dbReference type="EMBL" id="SDC59984.1"/>
    </source>
</evidence>
<evidence type="ECO:0000256" key="6">
    <source>
        <dbReference type="ARBA" id="ARBA00022692"/>
    </source>
</evidence>
<dbReference type="Pfam" id="PF01061">
    <property type="entry name" value="ABC2_membrane"/>
    <property type="match status" value="1"/>
</dbReference>
<feature type="transmembrane region" description="Helical" evidence="11">
    <location>
        <begin position="119"/>
        <end position="151"/>
    </location>
</feature>
<evidence type="ECO:0000256" key="10">
    <source>
        <dbReference type="ARBA" id="ARBA00023136"/>
    </source>
</evidence>